<dbReference type="AlphaFoldDB" id="S0AKW2"/>
<dbReference type="KEGG" id="fac:FACI_IFERC01G0018"/>
<proteinExistence type="predicted"/>
<organism evidence="1 2">
    <name type="scientific">Ferroplasma acidarmanus Fer1</name>
    <dbReference type="NCBI Taxonomy" id="333146"/>
    <lineage>
        <taxon>Archaea</taxon>
        <taxon>Methanobacteriati</taxon>
        <taxon>Thermoplasmatota</taxon>
        <taxon>Thermoplasmata</taxon>
        <taxon>Thermoplasmatales</taxon>
        <taxon>Ferroplasmaceae</taxon>
        <taxon>Ferroplasma</taxon>
    </lineage>
</organism>
<protein>
    <submittedName>
        <fullName evidence="1">Uncharacterized protein</fullName>
    </submittedName>
</protein>
<dbReference type="Proteomes" id="UP000014660">
    <property type="component" value="Chromosome"/>
</dbReference>
<gene>
    <name evidence="1" type="ORF">FACI_IFERC00001G0018</name>
</gene>
<keyword evidence="2" id="KW-1185">Reference proteome</keyword>
<accession>S0AKW2</accession>
<dbReference type="GeneID" id="16024162"/>
<dbReference type="RefSeq" id="WP_009886033.1">
    <property type="nucleotide sequence ID" value="NC_021592.1"/>
</dbReference>
<sequence>MIVECKPHRAELEWAVFLFNTMGEDNSYFVDLWKVQELYKIQEENKVKMKPGKAVVDFLNHWSMRATKKPIATAIDKWYNGNGVAEKLKLLPETLTGKDLNDELEENVTYLYTALDGLTGIGEPTEAEHDDSQLKQKHHYTVIRDTGASKILHILKPGFFVMWDNPIRQHYMGNCKGSGAYFFFLKKMQEKAKCLRNQNSNIFKELLLNIKEPLETNLKNVISRNGSKQEILNFMKENQLKEIPNNGELTENTVTAIISKFIEDRYNNDGYIDAKFLDEYNWIVHTKNIKLPPAWHPSDYKA</sequence>
<evidence type="ECO:0000313" key="2">
    <source>
        <dbReference type="Proteomes" id="UP000014660"/>
    </source>
</evidence>
<dbReference type="HOGENOM" id="CLU_920109_0_0_2"/>
<name>S0AKW2_FERAC</name>
<reference evidence="1 2" key="1">
    <citation type="journal article" date="2007" name="Proc. Natl. Acad. Sci. U.S.A.">
        <title>Genome dynamics in a natural archaeal population.</title>
        <authorList>
            <person name="Allen E.E."/>
            <person name="Tyson G.W."/>
            <person name="Whitaker R.J."/>
            <person name="Detter J.C."/>
            <person name="Richardson P.M."/>
            <person name="Banfield J.F."/>
        </authorList>
    </citation>
    <scope>NUCLEOTIDE SEQUENCE [LARGE SCALE GENOMIC DNA]</scope>
    <source>
        <strain evidence="2">fer1</strain>
    </source>
</reference>
<dbReference type="EMBL" id="CP004145">
    <property type="protein sequence ID" value="AGO59998.1"/>
    <property type="molecule type" value="Genomic_DNA"/>
</dbReference>
<evidence type="ECO:0000313" key="1">
    <source>
        <dbReference type="EMBL" id="AGO59998.1"/>
    </source>
</evidence>